<dbReference type="EC" id="3.6.1.9" evidence="2"/>
<dbReference type="InterPro" id="IPR000086">
    <property type="entry name" value="NUDIX_hydrolase_dom"/>
</dbReference>
<dbReference type="RefSeq" id="WP_172187204.1">
    <property type="nucleotide sequence ID" value="NZ_CAWPPK010000246.1"/>
</dbReference>
<dbReference type="InterPro" id="IPR015797">
    <property type="entry name" value="NUDIX_hydrolase-like_dom_sf"/>
</dbReference>
<dbReference type="Gene3D" id="3.90.79.10">
    <property type="entry name" value="Nucleoside Triphosphate Pyrophosphohydrolase"/>
    <property type="match status" value="1"/>
</dbReference>
<dbReference type="PROSITE" id="PS51462">
    <property type="entry name" value="NUDIX"/>
    <property type="match status" value="1"/>
</dbReference>
<protein>
    <submittedName>
        <fullName evidence="2">Nucleoside triphosphatase NudI</fullName>
        <ecNumber evidence="2">3.6.1.9</ecNumber>
    </submittedName>
</protein>
<dbReference type="CDD" id="cd18882">
    <property type="entry name" value="NUDIX_Hydrolase"/>
    <property type="match status" value="1"/>
</dbReference>
<evidence type="ECO:0000259" key="1">
    <source>
        <dbReference type="PROSITE" id="PS51462"/>
    </source>
</evidence>
<name>A0ABX2CWN7_9CYAN</name>
<gene>
    <name evidence="2" type="primary">nudI</name>
    <name evidence="2" type="ORF">E5S67_02280</name>
</gene>
<evidence type="ECO:0000313" key="2">
    <source>
        <dbReference type="EMBL" id="NQE34553.1"/>
    </source>
</evidence>
<dbReference type="Proteomes" id="UP000702425">
    <property type="component" value="Unassembled WGS sequence"/>
</dbReference>
<proteinExistence type="predicted"/>
<keyword evidence="2" id="KW-0378">Hydrolase</keyword>
<accession>A0ABX2CWN7</accession>
<feature type="domain" description="Nudix hydrolase" evidence="1">
    <location>
        <begin position="1"/>
        <end position="146"/>
    </location>
</feature>
<dbReference type="GO" id="GO:0047429">
    <property type="term" value="F:nucleoside triphosphate diphosphatase activity"/>
    <property type="evidence" value="ECO:0007669"/>
    <property type="project" value="UniProtKB-EC"/>
</dbReference>
<dbReference type="Pfam" id="PF00293">
    <property type="entry name" value="NUDIX"/>
    <property type="match status" value="1"/>
</dbReference>
<evidence type="ECO:0000313" key="3">
    <source>
        <dbReference type="Proteomes" id="UP000702425"/>
    </source>
</evidence>
<reference evidence="2 3" key="1">
    <citation type="journal article" date="2020" name="Sci. Rep.">
        <title>A novel cyanobacterial geosmin producer, revising GeoA distribution and dispersion patterns in Bacteria.</title>
        <authorList>
            <person name="Churro C."/>
            <person name="Semedo-Aguiar A.P."/>
            <person name="Silva A.D."/>
            <person name="Pereira-Leal J.B."/>
            <person name="Leite R.B."/>
        </authorList>
    </citation>
    <scope>NUCLEOTIDE SEQUENCE [LARGE SCALE GENOMIC DNA]</scope>
    <source>
        <strain evidence="2 3">IPMA8</strain>
    </source>
</reference>
<sequence>MNKIHVAIAILYRDGKFLCQLRDDVPNIRYPGHWALFGGHLEPGETPEIAVLRELKEEISYAPPSVSFFCCDVEKDVIRYVFHGQLSADVKDLVLLEGWDMKLLAPSDIRAGKCFSEQSGDVRPFGIAHQHILLSFIDSIATVEMK</sequence>
<comment type="caution">
    <text evidence="2">The sequence shown here is derived from an EMBL/GenBank/DDBJ whole genome shotgun (WGS) entry which is preliminary data.</text>
</comment>
<organism evidence="2 3">
    <name type="scientific">Microcoleus asticus IPMA8</name>
    <dbReference type="NCBI Taxonomy" id="2563858"/>
    <lineage>
        <taxon>Bacteria</taxon>
        <taxon>Bacillati</taxon>
        <taxon>Cyanobacteriota</taxon>
        <taxon>Cyanophyceae</taxon>
        <taxon>Oscillatoriophycideae</taxon>
        <taxon>Oscillatoriales</taxon>
        <taxon>Microcoleaceae</taxon>
        <taxon>Microcoleus</taxon>
        <taxon>Microcoleus asticus</taxon>
    </lineage>
</organism>
<dbReference type="EMBL" id="SRRZ01000034">
    <property type="protein sequence ID" value="NQE34553.1"/>
    <property type="molecule type" value="Genomic_DNA"/>
</dbReference>
<dbReference type="SUPFAM" id="SSF55811">
    <property type="entry name" value="Nudix"/>
    <property type="match status" value="1"/>
</dbReference>
<keyword evidence="3" id="KW-1185">Reference proteome</keyword>